<keyword evidence="3" id="KW-0964">Secreted</keyword>
<dbReference type="EMBL" id="KI913202">
    <property type="protein sequence ID" value="ETV67028.1"/>
    <property type="molecule type" value="Genomic_DNA"/>
</dbReference>
<name>W4FJW5_APHAT</name>
<accession>W4FJW5</accession>
<gene>
    <name evidence="5" type="ORF">H257_16606</name>
</gene>
<dbReference type="GO" id="GO:0005576">
    <property type="term" value="C:extracellular region"/>
    <property type="evidence" value="ECO:0007669"/>
    <property type="project" value="UniProtKB-SubCell"/>
</dbReference>
<dbReference type="OrthoDB" id="114285at2759"/>
<comment type="subcellular location">
    <subcellularLocation>
        <location evidence="1">Host cell</location>
    </subcellularLocation>
    <subcellularLocation>
        <location evidence="2">Secreted</location>
    </subcellularLocation>
</comment>
<evidence type="ECO:0000256" key="2">
    <source>
        <dbReference type="ARBA" id="ARBA00004613"/>
    </source>
</evidence>
<proteinExistence type="predicted"/>
<dbReference type="RefSeq" id="XP_009843397.1">
    <property type="nucleotide sequence ID" value="XM_009845095.1"/>
</dbReference>
<organism evidence="5">
    <name type="scientific">Aphanomyces astaci</name>
    <name type="common">Crayfish plague agent</name>
    <dbReference type="NCBI Taxonomy" id="112090"/>
    <lineage>
        <taxon>Eukaryota</taxon>
        <taxon>Sar</taxon>
        <taxon>Stramenopiles</taxon>
        <taxon>Oomycota</taxon>
        <taxon>Saprolegniomycetes</taxon>
        <taxon>Saprolegniales</taxon>
        <taxon>Verrucalvaceae</taxon>
        <taxon>Aphanomyces</taxon>
    </lineage>
</organism>
<dbReference type="GeneID" id="20818602"/>
<dbReference type="VEuPathDB" id="FungiDB:H257_16606"/>
<reference evidence="5" key="1">
    <citation type="submission" date="2013-12" db="EMBL/GenBank/DDBJ databases">
        <title>The Genome Sequence of Aphanomyces astaci APO3.</title>
        <authorList>
            <consortium name="The Broad Institute Genomics Platform"/>
            <person name="Russ C."/>
            <person name="Tyler B."/>
            <person name="van West P."/>
            <person name="Dieguez-Uribeondo J."/>
            <person name="Young S.K."/>
            <person name="Zeng Q."/>
            <person name="Gargeya S."/>
            <person name="Fitzgerald M."/>
            <person name="Abouelleil A."/>
            <person name="Alvarado L."/>
            <person name="Chapman S.B."/>
            <person name="Gainer-Dewar J."/>
            <person name="Goldberg J."/>
            <person name="Griggs A."/>
            <person name="Gujja S."/>
            <person name="Hansen M."/>
            <person name="Howarth C."/>
            <person name="Imamovic A."/>
            <person name="Ireland A."/>
            <person name="Larimer J."/>
            <person name="McCowan C."/>
            <person name="Murphy C."/>
            <person name="Pearson M."/>
            <person name="Poon T.W."/>
            <person name="Priest M."/>
            <person name="Roberts A."/>
            <person name="Saif S."/>
            <person name="Shea T."/>
            <person name="Sykes S."/>
            <person name="Wortman J."/>
            <person name="Nusbaum C."/>
            <person name="Birren B."/>
        </authorList>
    </citation>
    <scope>NUCLEOTIDE SEQUENCE [LARGE SCALE GENOMIC DNA]</scope>
    <source>
        <strain evidence="5">APO3</strain>
    </source>
</reference>
<evidence type="ECO:0000256" key="3">
    <source>
        <dbReference type="ARBA" id="ARBA00022525"/>
    </source>
</evidence>
<dbReference type="InterPro" id="IPR045379">
    <property type="entry name" value="Crinkler_N"/>
</dbReference>
<evidence type="ECO:0000259" key="4">
    <source>
        <dbReference type="Pfam" id="PF20147"/>
    </source>
</evidence>
<dbReference type="Pfam" id="PF20147">
    <property type="entry name" value="Crinkler"/>
    <property type="match status" value="1"/>
</dbReference>
<dbReference type="AlphaFoldDB" id="W4FJW5"/>
<feature type="domain" description="Crinkler effector protein N-terminal" evidence="4">
    <location>
        <begin position="5"/>
        <end position="60"/>
    </location>
</feature>
<evidence type="ECO:0000256" key="1">
    <source>
        <dbReference type="ARBA" id="ARBA00004340"/>
    </source>
</evidence>
<sequence length="67" mass="7435">MKLFTCSDIGDGGVFIIDIDDQQKVGHLKDAIKAKNTSKVTCDASDLTLYLAQKHGEWLKVDLIGRR</sequence>
<protein>
    <recommendedName>
        <fullName evidence="4">Crinkler effector protein N-terminal domain-containing protein</fullName>
    </recommendedName>
</protein>
<dbReference type="GO" id="GO:0043657">
    <property type="term" value="C:host cell"/>
    <property type="evidence" value="ECO:0007669"/>
    <property type="project" value="UniProtKB-SubCell"/>
</dbReference>
<evidence type="ECO:0000313" key="5">
    <source>
        <dbReference type="EMBL" id="ETV67028.1"/>
    </source>
</evidence>